<evidence type="ECO:0000313" key="1">
    <source>
        <dbReference type="EMBL" id="RLE50287.1"/>
    </source>
</evidence>
<comment type="caution">
    <text evidence="2">The sequence shown here is derived from an EMBL/GenBank/DDBJ whole genome shotgun (WGS) entry which is preliminary data.</text>
</comment>
<evidence type="ECO:0000313" key="3">
    <source>
        <dbReference type="Proteomes" id="UP000272051"/>
    </source>
</evidence>
<dbReference type="Proteomes" id="UP000278475">
    <property type="component" value="Unassembled WGS sequence"/>
</dbReference>
<evidence type="ECO:0000313" key="2">
    <source>
        <dbReference type="EMBL" id="RLE53555.1"/>
    </source>
</evidence>
<reference evidence="3 4" key="1">
    <citation type="submission" date="2018-06" db="EMBL/GenBank/DDBJ databases">
        <title>Extensive metabolic versatility and redundancy in microbially diverse, dynamic hydrothermal sediments.</title>
        <authorList>
            <person name="Dombrowski N."/>
            <person name="Teske A."/>
            <person name="Baker B.J."/>
        </authorList>
    </citation>
    <scope>NUCLEOTIDE SEQUENCE [LARGE SCALE GENOMIC DNA]</scope>
    <source>
        <strain evidence="2">B34_G17</strain>
        <strain evidence="1">B66_G16</strain>
    </source>
</reference>
<dbReference type="Proteomes" id="UP000272051">
    <property type="component" value="Unassembled WGS sequence"/>
</dbReference>
<organism evidence="2 3">
    <name type="scientific">Thermoproteota archaeon</name>
    <dbReference type="NCBI Taxonomy" id="2056631"/>
    <lineage>
        <taxon>Archaea</taxon>
        <taxon>Thermoproteota</taxon>
    </lineage>
</organism>
<evidence type="ECO:0000313" key="4">
    <source>
        <dbReference type="Proteomes" id="UP000278475"/>
    </source>
</evidence>
<dbReference type="EMBL" id="QMQX01000007">
    <property type="protein sequence ID" value="RLE53555.1"/>
    <property type="molecule type" value="Genomic_DNA"/>
</dbReference>
<name>A0A497F233_9CREN</name>
<sequence length="112" mass="12718">MDKLERRIMVIMSSKMNERYVVLGVVFRARWIDGMEVAICDELNTSILADFLKNSKFYGELKTVVAAQEIYELLLPCIGSLELKSLNEMESSKLGQVQAILNGIVDYLRGKI</sequence>
<protein>
    <submittedName>
        <fullName evidence="2">Uncharacterized protein</fullName>
    </submittedName>
</protein>
<gene>
    <name evidence="1" type="ORF">DRJ31_01910</name>
    <name evidence="2" type="ORF">DRJ33_00690</name>
</gene>
<accession>A0A497F233</accession>
<dbReference type="EMBL" id="QMQV01000009">
    <property type="protein sequence ID" value="RLE50287.1"/>
    <property type="molecule type" value="Genomic_DNA"/>
</dbReference>
<dbReference type="AlphaFoldDB" id="A0A497F233"/>
<proteinExistence type="predicted"/>